<dbReference type="Pfam" id="PF16069">
    <property type="entry name" value="DUF4811"/>
    <property type="match status" value="1"/>
</dbReference>
<evidence type="ECO:0000313" key="2">
    <source>
        <dbReference type="EMBL" id="MDF9299117.1"/>
    </source>
</evidence>
<keyword evidence="1" id="KW-1133">Transmembrane helix</keyword>
<evidence type="ECO:0000256" key="1">
    <source>
        <dbReference type="SAM" id="Phobius"/>
    </source>
</evidence>
<gene>
    <name evidence="2" type="ORF">OIT47_002165</name>
</gene>
<keyword evidence="1" id="KW-0812">Transmembrane</keyword>
<evidence type="ECO:0000313" key="3">
    <source>
        <dbReference type="Proteomes" id="UP001146336"/>
    </source>
</evidence>
<sequence length="240" mass="26935">MIVLLVLGLVMLTYALIKGATRREIRWFPIIVGLILVVSMGLGLHRAQTSHFLMTKTPVDKTQKIAPATTINGLKLITTQTGSDGELRYTYSIGKKTYQTMTQNATTTVKSTDKQASLNIEVMTYQVNSAWRRFLLLGQPKFEKGTTSYTLSVPKDWYIIPANKVATLQKMVKDSKASIADEVAKQVKQQFADKAKDDKDFLSNTDAQNKLKDQIVTDVTNKANDDLHKALIQKIESWHK</sequence>
<name>A0ABT6D611_9LACO</name>
<organism evidence="2 3">
    <name type="scientific">Weissella fermenti</name>
    <dbReference type="NCBI Taxonomy" id="2987699"/>
    <lineage>
        <taxon>Bacteria</taxon>
        <taxon>Bacillati</taxon>
        <taxon>Bacillota</taxon>
        <taxon>Bacilli</taxon>
        <taxon>Lactobacillales</taxon>
        <taxon>Lactobacillaceae</taxon>
        <taxon>Weissella</taxon>
    </lineage>
</organism>
<keyword evidence="3" id="KW-1185">Reference proteome</keyword>
<comment type="caution">
    <text evidence="2">The sequence shown here is derived from an EMBL/GenBank/DDBJ whole genome shotgun (WGS) entry which is preliminary data.</text>
</comment>
<keyword evidence="1" id="KW-0472">Membrane</keyword>
<dbReference type="InterPro" id="IPR032083">
    <property type="entry name" value="DUF4811"/>
</dbReference>
<proteinExistence type="predicted"/>
<accession>A0ABT6D611</accession>
<feature type="transmembrane region" description="Helical" evidence="1">
    <location>
        <begin position="25"/>
        <end position="44"/>
    </location>
</feature>
<reference evidence="2" key="1">
    <citation type="submission" date="2023-03" db="EMBL/GenBank/DDBJ databases">
        <title>Comparative genomics of Weissella fermenti BK2, and weissella type species.</title>
        <authorList>
            <person name="Lee J.K."/>
            <person name="Baek J.H."/>
            <person name="Kim J.M."/>
            <person name="Choi D.G."/>
            <person name="Jeon C.O."/>
        </authorList>
    </citation>
    <scope>NUCLEOTIDE SEQUENCE</scope>
    <source>
        <strain evidence="2">BK2</strain>
    </source>
</reference>
<dbReference type="RefSeq" id="WP_199403861.1">
    <property type="nucleotide sequence ID" value="NZ_JAOZFC020000001.1"/>
</dbReference>
<protein>
    <submittedName>
        <fullName evidence="2">DUF4811 domain-containing protein</fullName>
    </submittedName>
</protein>
<dbReference type="Proteomes" id="UP001146336">
    <property type="component" value="Unassembled WGS sequence"/>
</dbReference>
<dbReference type="EMBL" id="JAOZFC020000001">
    <property type="protein sequence ID" value="MDF9299117.1"/>
    <property type="molecule type" value="Genomic_DNA"/>
</dbReference>